<dbReference type="PROSITE" id="PS50853">
    <property type="entry name" value="FN3"/>
    <property type="match status" value="1"/>
</dbReference>
<dbReference type="EMBL" id="VGIY01000526">
    <property type="protein sequence ID" value="MBM3318882.1"/>
    <property type="molecule type" value="Genomic_DNA"/>
</dbReference>
<protein>
    <submittedName>
        <fullName evidence="3">Fibronectin type III domain-containing protein</fullName>
    </submittedName>
</protein>
<evidence type="ECO:0000313" key="4">
    <source>
        <dbReference type="Proteomes" id="UP000748308"/>
    </source>
</evidence>
<evidence type="ECO:0000256" key="1">
    <source>
        <dbReference type="SAM" id="MobiDB-lite"/>
    </source>
</evidence>
<dbReference type="InterPro" id="IPR003961">
    <property type="entry name" value="FN3_dom"/>
</dbReference>
<reference evidence="3" key="1">
    <citation type="submission" date="2019-03" db="EMBL/GenBank/DDBJ databases">
        <title>Lake Tanganyika Metagenome-Assembled Genomes (MAGs).</title>
        <authorList>
            <person name="Tran P."/>
        </authorList>
    </citation>
    <scope>NUCLEOTIDE SEQUENCE</scope>
    <source>
        <strain evidence="3">M_DeepCast_400m_m2_100</strain>
    </source>
</reference>
<feature type="domain" description="Fibronectin type-III" evidence="2">
    <location>
        <begin position="49"/>
        <end position="151"/>
    </location>
</feature>
<dbReference type="PROSITE" id="PS51257">
    <property type="entry name" value="PROKAR_LIPOPROTEIN"/>
    <property type="match status" value="1"/>
</dbReference>
<comment type="caution">
    <text evidence="3">The sequence shown here is derived from an EMBL/GenBank/DDBJ whole genome shotgun (WGS) entry which is preliminary data.</text>
</comment>
<evidence type="ECO:0000313" key="3">
    <source>
        <dbReference type="EMBL" id="MBM3318882.1"/>
    </source>
</evidence>
<name>A0A937XEN5_UNCEI</name>
<dbReference type="CDD" id="cd00063">
    <property type="entry name" value="FN3"/>
    <property type="match status" value="1"/>
</dbReference>
<dbReference type="Proteomes" id="UP000748308">
    <property type="component" value="Unassembled WGS sequence"/>
</dbReference>
<sequence>MHASRVTKALLAIVFASSLGLITSGCSNDEAGFTAPGTALAASGNGSYPPAMPTGLAVVKATRTGIKLAWDPNTEEDLAGYRVFMYDPDPWRSNSYVCCNETSLVGTARSSYLYGDNLTDGTYYFKVAAVDLDGNEGPRTAPIAYTYSSMDRDGREYDQADRGSGFQPPSGGAPEEWDPGREQSEPDGGGVMTR</sequence>
<organism evidence="3 4">
    <name type="scientific">Eiseniibacteriota bacterium</name>
    <dbReference type="NCBI Taxonomy" id="2212470"/>
    <lineage>
        <taxon>Bacteria</taxon>
        <taxon>Candidatus Eiseniibacteriota</taxon>
    </lineage>
</organism>
<dbReference type="InterPro" id="IPR036116">
    <property type="entry name" value="FN3_sf"/>
</dbReference>
<feature type="region of interest" description="Disordered" evidence="1">
    <location>
        <begin position="147"/>
        <end position="194"/>
    </location>
</feature>
<dbReference type="InterPro" id="IPR013783">
    <property type="entry name" value="Ig-like_fold"/>
</dbReference>
<gene>
    <name evidence="3" type="ORF">FJY75_13625</name>
</gene>
<evidence type="ECO:0000259" key="2">
    <source>
        <dbReference type="PROSITE" id="PS50853"/>
    </source>
</evidence>
<dbReference type="AlphaFoldDB" id="A0A937XEN5"/>
<feature type="compositionally biased region" description="Basic and acidic residues" evidence="1">
    <location>
        <begin position="150"/>
        <end position="161"/>
    </location>
</feature>
<dbReference type="SMART" id="SM00060">
    <property type="entry name" value="FN3"/>
    <property type="match status" value="1"/>
</dbReference>
<dbReference type="Gene3D" id="2.60.40.10">
    <property type="entry name" value="Immunoglobulins"/>
    <property type="match status" value="1"/>
</dbReference>
<dbReference type="SUPFAM" id="SSF49265">
    <property type="entry name" value="Fibronectin type III"/>
    <property type="match status" value="1"/>
</dbReference>
<proteinExistence type="predicted"/>
<accession>A0A937XEN5</accession>